<dbReference type="RefSeq" id="WP_284292439.1">
    <property type="nucleotide sequence ID" value="NZ_BSUK01000001.1"/>
</dbReference>
<reference evidence="2" key="1">
    <citation type="journal article" date="2019" name="Int. J. Syst. Evol. Microbiol.">
        <title>The Global Catalogue of Microorganisms (GCM) 10K type strain sequencing project: providing services to taxonomists for standard genome sequencing and annotation.</title>
        <authorList>
            <consortium name="The Broad Institute Genomics Platform"/>
            <consortium name="The Broad Institute Genome Sequencing Center for Infectious Disease"/>
            <person name="Wu L."/>
            <person name="Ma J."/>
        </authorList>
    </citation>
    <scope>NUCLEOTIDE SEQUENCE [LARGE SCALE GENOMIC DNA]</scope>
    <source>
        <strain evidence="2">NBRC 106348</strain>
    </source>
</reference>
<gene>
    <name evidence="1" type="ORF">GCM10025864_11740</name>
</gene>
<protein>
    <submittedName>
        <fullName evidence="1">Uncharacterized protein</fullName>
    </submittedName>
</protein>
<name>A0ABQ6I0W6_9MICO</name>
<dbReference type="Proteomes" id="UP001157091">
    <property type="component" value="Unassembled WGS sequence"/>
</dbReference>
<organism evidence="1 2">
    <name type="scientific">Luteimicrobium album</name>
    <dbReference type="NCBI Taxonomy" id="1054550"/>
    <lineage>
        <taxon>Bacteria</taxon>
        <taxon>Bacillati</taxon>
        <taxon>Actinomycetota</taxon>
        <taxon>Actinomycetes</taxon>
        <taxon>Micrococcales</taxon>
        <taxon>Luteimicrobium</taxon>
    </lineage>
</organism>
<dbReference type="EMBL" id="BSUK01000001">
    <property type="protein sequence ID" value="GMA23415.1"/>
    <property type="molecule type" value="Genomic_DNA"/>
</dbReference>
<evidence type="ECO:0000313" key="1">
    <source>
        <dbReference type="EMBL" id="GMA23415.1"/>
    </source>
</evidence>
<accession>A0ABQ6I0W6</accession>
<keyword evidence="2" id="KW-1185">Reference proteome</keyword>
<comment type="caution">
    <text evidence="1">The sequence shown here is derived from an EMBL/GenBank/DDBJ whole genome shotgun (WGS) entry which is preliminary data.</text>
</comment>
<evidence type="ECO:0000313" key="2">
    <source>
        <dbReference type="Proteomes" id="UP001157091"/>
    </source>
</evidence>
<proteinExistence type="predicted"/>
<sequence length="137" mass="15318">MNYAGWTPAAYSYGTWQGTREDQGRGSRIQDWSADKTRSTYDRGGYTRENWYWNGSYCYVSSFSSAGAGASCVSGWHPDGHTNSGSNNSTTTWQYWEDWIGLDPEGNSGRAKIQTCFNVKAAPDSCSSTYYLRGSEY</sequence>